<comment type="caution">
    <text evidence="1">The sequence shown here is derived from an EMBL/GenBank/DDBJ whole genome shotgun (WGS) entry which is preliminary data.</text>
</comment>
<name>A0A9P5NSQ5_GYMJU</name>
<keyword evidence="2" id="KW-1185">Reference proteome</keyword>
<organism evidence="1 2">
    <name type="scientific">Gymnopilus junonius</name>
    <name type="common">Spectacular rustgill mushroom</name>
    <name type="synonym">Gymnopilus spectabilis subsp. junonius</name>
    <dbReference type="NCBI Taxonomy" id="109634"/>
    <lineage>
        <taxon>Eukaryota</taxon>
        <taxon>Fungi</taxon>
        <taxon>Dikarya</taxon>
        <taxon>Basidiomycota</taxon>
        <taxon>Agaricomycotina</taxon>
        <taxon>Agaricomycetes</taxon>
        <taxon>Agaricomycetidae</taxon>
        <taxon>Agaricales</taxon>
        <taxon>Agaricineae</taxon>
        <taxon>Hymenogastraceae</taxon>
        <taxon>Gymnopilus</taxon>
    </lineage>
</organism>
<accession>A0A9P5NSQ5</accession>
<dbReference type="EMBL" id="JADNYJ010000032">
    <property type="protein sequence ID" value="KAF8903168.1"/>
    <property type="molecule type" value="Genomic_DNA"/>
</dbReference>
<dbReference type="Proteomes" id="UP000724874">
    <property type="component" value="Unassembled WGS sequence"/>
</dbReference>
<protein>
    <submittedName>
        <fullName evidence="1">Uncharacterized protein</fullName>
    </submittedName>
</protein>
<dbReference type="AlphaFoldDB" id="A0A9P5NSQ5"/>
<evidence type="ECO:0000313" key="2">
    <source>
        <dbReference type="Proteomes" id="UP000724874"/>
    </source>
</evidence>
<sequence>MGGGAFSALLSASAFPRLPRPVYNSLKARVLSRLTGCYTWVGVPHEAPEKKDHGDVDFLVSDPKHPYTSSVPHDVIKKLIGAEYVIPMEGNRTSNYAIPVHPGEWAHFGLSALEEEKRAASEEGKIYYQVDVHVCSDKEEWDRIVFFHSYGDLGMILGLIARNSGLALGSKGLKLPDPPNPPFELSSSFDEICQFFGLPLSTFHKGFSTKREVFQWAASMKYFDPQRFRSSGPGITKVKTDRIMYAEFMDWVHKNKRVLAGNPDPRKQNFAKIREEALIFFKKKEEYDNIVQERLKRARLKEIFSGSQVRDWAQLGNYWKGVKLIMDEVRQRLGGEEGIHKFLEDHSEGDLKAVVLQAQADLGVISHQQSESVIAVTDSVQTMSLFVDTPQKGLEASSTP</sequence>
<dbReference type="OrthoDB" id="4708870at2759"/>
<gene>
    <name evidence="1" type="ORF">CPB84DRAFT_1775029</name>
</gene>
<evidence type="ECO:0000313" key="1">
    <source>
        <dbReference type="EMBL" id="KAF8903168.1"/>
    </source>
</evidence>
<reference evidence="1" key="1">
    <citation type="submission" date="2020-11" db="EMBL/GenBank/DDBJ databases">
        <authorList>
            <consortium name="DOE Joint Genome Institute"/>
            <person name="Ahrendt S."/>
            <person name="Riley R."/>
            <person name="Andreopoulos W."/>
            <person name="LaButti K."/>
            <person name="Pangilinan J."/>
            <person name="Ruiz-duenas F.J."/>
            <person name="Barrasa J.M."/>
            <person name="Sanchez-Garcia M."/>
            <person name="Camarero S."/>
            <person name="Miyauchi S."/>
            <person name="Serrano A."/>
            <person name="Linde D."/>
            <person name="Babiker R."/>
            <person name="Drula E."/>
            <person name="Ayuso-Fernandez I."/>
            <person name="Pacheco R."/>
            <person name="Padilla G."/>
            <person name="Ferreira P."/>
            <person name="Barriuso J."/>
            <person name="Kellner H."/>
            <person name="Castanera R."/>
            <person name="Alfaro M."/>
            <person name="Ramirez L."/>
            <person name="Pisabarro A.G."/>
            <person name="Kuo A."/>
            <person name="Tritt A."/>
            <person name="Lipzen A."/>
            <person name="He G."/>
            <person name="Yan M."/>
            <person name="Ng V."/>
            <person name="Cullen D."/>
            <person name="Martin F."/>
            <person name="Rosso M.-N."/>
            <person name="Henrissat B."/>
            <person name="Hibbett D."/>
            <person name="Martinez A.T."/>
            <person name="Grigoriev I.V."/>
        </authorList>
    </citation>
    <scope>NUCLEOTIDE SEQUENCE</scope>
    <source>
        <strain evidence="1">AH 44721</strain>
    </source>
</reference>
<proteinExistence type="predicted"/>